<comment type="similarity">
    <text evidence="1">Belongs to the DENR family.</text>
</comment>
<dbReference type="Pfam" id="PF01253">
    <property type="entry name" value="SUI1"/>
    <property type="match status" value="1"/>
</dbReference>
<gene>
    <name evidence="3" type="ORF">COCSUDRAFT_66723</name>
</gene>
<dbReference type="KEGG" id="csl:COCSUDRAFT_66723"/>
<evidence type="ECO:0000313" key="3">
    <source>
        <dbReference type="EMBL" id="EIE21894.1"/>
    </source>
</evidence>
<dbReference type="InterPro" id="IPR036877">
    <property type="entry name" value="SUI1_dom_sf"/>
</dbReference>
<dbReference type="GO" id="GO:0003743">
    <property type="term" value="F:translation initiation factor activity"/>
    <property type="evidence" value="ECO:0007669"/>
    <property type="project" value="InterPro"/>
</dbReference>
<dbReference type="InterPro" id="IPR001950">
    <property type="entry name" value="SUI1"/>
</dbReference>
<dbReference type="GO" id="GO:0001731">
    <property type="term" value="P:formation of translation preinitiation complex"/>
    <property type="evidence" value="ECO:0007669"/>
    <property type="project" value="TreeGrafter"/>
</dbReference>
<dbReference type="GeneID" id="17039879"/>
<accession>I0YU25</accession>
<dbReference type="GO" id="GO:0003729">
    <property type="term" value="F:mRNA binding"/>
    <property type="evidence" value="ECO:0007669"/>
    <property type="project" value="TreeGrafter"/>
</dbReference>
<protein>
    <submittedName>
        <fullName evidence="3">SUI1-domain-containing protein</fullName>
    </submittedName>
</protein>
<evidence type="ECO:0000256" key="1">
    <source>
        <dbReference type="ARBA" id="ARBA00007514"/>
    </source>
</evidence>
<dbReference type="Gene3D" id="3.30.780.10">
    <property type="entry name" value="SUI1-like domain"/>
    <property type="match status" value="1"/>
</dbReference>
<dbReference type="STRING" id="574566.I0YU25"/>
<name>I0YU25_COCSC</name>
<evidence type="ECO:0000313" key="4">
    <source>
        <dbReference type="Proteomes" id="UP000007264"/>
    </source>
</evidence>
<dbReference type="EMBL" id="AGSI01000011">
    <property type="protein sequence ID" value="EIE21894.1"/>
    <property type="molecule type" value="Genomic_DNA"/>
</dbReference>
<dbReference type="InterPro" id="IPR046447">
    <property type="entry name" value="DENR_C"/>
</dbReference>
<comment type="caution">
    <text evidence="3">The sequence shown here is derived from an EMBL/GenBank/DDBJ whole genome shotgun (WGS) entry which is preliminary data.</text>
</comment>
<dbReference type="Proteomes" id="UP000007264">
    <property type="component" value="Unassembled WGS sequence"/>
</dbReference>
<dbReference type="CDD" id="cd11607">
    <property type="entry name" value="DENR_C"/>
    <property type="match status" value="1"/>
</dbReference>
<dbReference type="PANTHER" id="PTHR12789">
    <property type="entry name" value="DENSITY-REGULATED PROTEIN HOMOLOG"/>
    <property type="match status" value="1"/>
</dbReference>
<reference evidence="3 4" key="1">
    <citation type="journal article" date="2012" name="Genome Biol.">
        <title>The genome of the polar eukaryotic microalga coccomyxa subellipsoidea reveals traits of cold adaptation.</title>
        <authorList>
            <person name="Blanc G."/>
            <person name="Agarkova I."/>
            <person name="Grimwood J."/>
            <person name="Kuo A."/>
            <person name="Brueggeman A."/>
            <person name="Dunigan D."/>
            <person name="Gurnon J."/>
            <person name="Ladunga I."/>
            <person name="Lindquist E."/>
            <person name="Lucas S."/>
            <person name="Pangilinan J."/>
            <person name="Proschold T."/>
            <person name="Salamov A."/>
            <person name="Schmutz J."/>
            <person name="Weeks D."/>
            <person name="Yamada T."/>
            <person name="Claverie J.M."/>
            <person name="Grigoriev I."/>
            <person name="Van Etten J."/>
            <person name="Lomsadze A."/>
            <person name="Borodovsky M."/>
        </authorList>
    </citation>
    <scope>NUCLEOTIDE SEQUENCE [LARGE SCALE GENOMIC DNA]</scope>
    <source>
        <strain evidence="3 4">C-169</strain>
    </source>
</reference>
<keyword evidence="4" id="KW-1185">Reference proteome</keyword>
<organism evidence="3 4">
    <name type="scientific">Coccomyxa subellipsoidea (strain C-169)</name>
    <name type="common">Green microalga</name>
    <dbReference type="NCBI Taxonomy" id="574566"/>
    <lineage>
        <taxon>Eukaryota</taxon>
        <taxon>Viridiplantae</taxon>
        <taxon>Chlorophyta</taxon>
        <taxon>core chlorophytes</taxon>
        <taxon>Trebouxiophyceae</taxon>
        <taxon>Trebouxiophyceae incertae sedis</taxon>
        <taxon>Coccomyxaceae</taxon>
        <taxon>Coccomyxa</taxon>
        <taxon>Coccomyxa subellipsoidea</taxon>
    </lineage>
</organism>
<dbReference type="PANTHER" id="PTHR12789:SF0">
    <property type="entry name" value="DENSITY-REGULATED PROTEIN"/>
    <property type="match status" value="1"/>
</dbReference>
<sequence length="185" mass="20368">MADLQADEAPSAEPVKLVYDPLTGVPSEFNQYLPKDCEEYKRWKAAQAGGAAGAVADLTLKDRHGDVIEKQLPGGKVKKKAKNEVVLETNTRSKKKCVTTILGLETFGVKLAEAAKLFGKKFASGASITKNPMEKDQIEVQGDFVDKAAELIAKTYKDKGIEKKHIYAVVDKKKSRYFDDESDED</sequence>
<evidence type="ECO:0000259" key="2">
    <source>
        <dbReference type="Pfam" id="PF01253"/>
    </source>
</evidence>
<feature type="domain" description="SUI1" evidence="2">
    <location>
        <begin position="82"/>
        <end position="155"/>
    </location>
</feature>
<dbReference type="OrthoDB" id="277199at2759"/>
<dbReference type="GO" id="GO:0002188">
    <property type="term" value="P:translation reinitiation"/>
    <property type="evidence" value="ECO:0007669"/>
    <property type="project" value="TreeGrafter"/>
</dbReference>
<dbReference type="InterPro" id="IPR050318">
    <property type="entry name" value="DENR/SUI1_TIF"/>
</dbReference>
<dbReference type="eggNOG" id="KOG3239">
    <property type="taxonomic scope" value="Eukaryota"/>
</dbReference>
<proteinExistence type="inferred from homology"/>
<dbReference type="SUPFAM" id="SSF55159">
    <property type="entry name" value="eIF1-like"/>
    <property type="match status" value="1"/>
</dbReference>
<dbReference type="AlphaFoldDB" id="I0YU25"/>
<dbReference type="RefSeq" id="XP_005646438.1">
    <property type="nucleotide sequence ID" value="XM_005646381.1"/>
</dbReference>